<dbReference type="Gene3D" id="1.10.10.10">
    <property type="entry name" value="Winged helix-like DNA-binding domain superfamily/Winged helix DNA-binding domain"/>
    <property type="match status" value="1"/>
</dbReference>
<keyword evidence="3" id="KW-0238">DNA-binding</keyword>
<sequence length="294" mass="31465">MARLPPLSALPAFEATARLGSVTAAASELGRTHSAVSKQIKHLAEDLGGDLFRKSGTGLVLSPRGEDLQSALGPMLQELAEVAEGLRQGPARPLLRIAVGATFATRWLTARLPRFYAAHPDVEITLLMSGLVNGRPRYSGGDFDILLSYDRLRGPVGPELDPRPVGHAAYGPVCAPDYPLAYGKTGWHAPMRFSHVGGPSAWAVWEEISDVVIQSPELREHPHHILALEAAAAGMGVALTERRLVANDLDQGRLVAPLGFIEVPDGFHAALPRNRPPQAATLAFIQWLSAEAMA</sequence>
<comment type="similarity">
    <text evidence="1">Belongs to the LysR transcriptional regulatory family.</text>
</comment>
<dbReference type="PANTHER" id="PTHR30537:SF74">
    <property type="entry name" value="HTH-TYPE TRANSCRIPTIONAL REGULATOR TRPI"/>
    <property type="match status" value="1"/>
</dbReference>
<proteinExistence type="inferred from homology"/>
<dbReference type="Proteomes" id="UP000444174">
    <property type="component" value="Unassembled WGS sequence"/>
</dbReference>
<comment type="caution">
    <text evidence="6">The sequence shown here is derived from an EMBL/GenBank/DDBJ whole genome shotgun (WGS) entry which is preliminary data.</text>
</comment>
<dbReference type="PROSITE" id="PS50931">
    <property type="entry name" value="HTH_LYSR"/>
    <property type="match status" value="1"/>
</dbReference>
<dbReference type="Pfam" id="PF00126">
    <property type="entry name" value="HTH_1"/>
    <property type="match status" value="1"/>
</dbReference>
<dbReference type="SUPFAM" id="SSF53850">
    <property type="entry name" value="Periplasmic binding protein-like II"/>
    <property type="match status" value="1"/>
</dbReference>
<accession>A0A843YFS6</accession>
<reference evidence="6 7" key="1">
    <citation type="submission" date="2019-10" db="EMBL/GenBank/DDBJ databases">
        <title>Epibacterium sp. nov., isolated from seawater.</title>
        <authorList>
            <person name="Zhang X."/>
            <person name="Li N."/>
        </authorList>
    </citation>
    <scope>NUCLEOTIDE SEQUENCE [LARGE SCALE GENOMIC DNA]</scope>
    <source>
        <strain evidence="6 7">SM1979</strain>
    </source>
</reference>
<evidence type="ECO:0000259" key="5">
    <source>
        <dbReference type="PROSITE" id="PS50931"/>
    </source>
</evidence>
<dbReference type="GO" id="GO:0006351">
    <property type="term" value="P:DNA-templated transcription"/>
    <property type="evidence" value="ECO:0007669"/>
    <property type="project" value="TreeGrafter"/>
</dbReference>
<feature type="domain" description="HTH lysR-type" evidence="5">
    <location>
        <begin position="5"/>
        <end position="62"/>
    </location>
</feature>
<dbReference type="InterPro" id="IPR036390">
    <property type="entry name" value="WH_DNA-bd_sf"/>
</dbReference>
<protein>
    <submittedName>
        <fullName evidence="6">LysR family transcriptional regulator</fullName>
    </submittedName>
</protein>
<keyword evidence="7" id="KW-1185">Reference proteome</keyword>
<dbReference type="Pfam" id="PF03466">
    <property type="entry name" value="LysR_substrate"/>
    <property type="match status" value="1"/>
</dbReference>
<dbReference type="GO" id="GO:0043565">
    <property type="term" value="F:sequence-specific DNA binding"/>
    <property type="evidence" value="ECO:0007669"/>
    <property type="project" value="TreeGrafter"/>
</dbReference>
<dbReference type="InterPro" id="IPR036388">
    <property type="entry name" value="WH-like_DNA-bd_sf"/>
</dbReference>
<evidence type="ECO:0000313" key="6">
    <source>
        <dbReference type="EMBL" id="MQQ07667.1"/>
    </source>
</evidence>
<dbReference type="SUPFAM" id="SSF46785">
    <property type="entry name" value="Winged helix' DNA-binding domain"/>
    <property type="match status" value="1"/>
</dbReference>
<evidence type="ECO:0000256" key="1">
    <source>
        <dbReference type="ARBA" id="ARBA00009437"/>
    </source>
</evidence>
<dbReference type="EMBL" id="WIBF01000002">
    <property type="protein sequence ID" value="MQQ07667.1"/>
    <property type="molecule type" value="Genomic_DNA"/>
</dbReference>
<gene>
    <name evidence="6" type="ORF">GFB49_04290</name>
</gene>
<evidence type="ECO:0000256" key="3">
    <source>
        <dbReference type="ARBA" id="ARBA00023125"/>
    </source>
</evidence>
<dbReference type="RefSeq" id="WP_153214594.1">
    <property type="nucleotide sequence ID" value="NZ_WIBF01000002.1"/>
</dbReference>
<dbReference type="PANTHER" id="PTHR30537">
    <property type="entry name" value="HTH-TYPE TRANSCRIPTIONAL REGULATOR"/>
    <property type="match status" value="1"/>
</dbReference>
<dbReference type="AlphaFoldDB" id="A0A843YFS6"/>
<evidence type="ECO:0000256" key="4">
    <source>
        <dbReference type="ARBA" id="ARBA00023163"/>
    </source>
</evidence>
<dbReference type="InterPro" id="IPR000847">
    <property type="entry name" value="LysR_HTH_N"/>
</dbReference>
<organism evidence="6 7">
    <name type="scientific">Tritonibacter litoralis</name>
    <dbReference type="NCBI Taxonomy" id="2662264"/>
    <lineage>
        <taxon>Bacteria</taxon>
        <taxon>Pseudomonadati</taxon>
        <taxon>Pseudomonadota</taxon>
        <taxon>Alphaproteobacteria</taxon>
        <taxon>Rhodobacterales</taxon>
        <taxon>Paracoccaceae</taxon>
        <taxon>Tritonibacter</taxon>
    </lineage>
</organism>
<evidence type="ECO:0000256" key="2">
    <source>
        <dbReference type="ARBA" id="ARBA00023015"/>
    </source>
</evidence>
<dbReference type="InterPro" id="IPR005119">
    <property type="entry name" value="LysR_subst-bd"/>
</dbReference>
<keyword evidence="4" id="KW-0804">Transcription</keyword>
<dbReference type="InterPro" id="IPR058163">
    <property type="entry name" value="LysR-type_TF_proteobact-type"/>
</dbReference>
<dbReference type="GO" id="GO:0003700">
    <property type="term" value="F:DNA-binding transcription factor activity"/>
    <property type="evidence" value="ECO:0007669"/>
    <property type="project" value="InterPro"/>
</dbReference>
<keyword evidence="2" id="KW-0805">Transcription regulation</keyword>
<dbReference type="Gene3D" id="3.40.190.10">
    <property type="entry name" value="Periplasmic binding protein-like II"/>
    <property type="match status" value="2"/>
</dbReference>
<evidence type="ECO:0000313" key="7">
    <source>
        <dbReference type="Proteomes" id="UP000444174"/>
    </source>
</evidence>
<name>A0A843YFS6_9RHOB</name>